<dbReference type="PROSITE" id="PS00021">
    <property type="entry name" value="KRINGLE_1"/>
    <property type="match status" value="1"/>
</dbReference>
<evidence type="ECO:0000256" key="4">
    <source>
        <dbReference type="SAM" id="Coils"/>
    </source>
</evidence>
<comment type="caution">
    <text evidence="3">Lacks conserved residue(s) required for the propagation of feature annotation.</text>
</comment>
<feature type="coiled-coil region" evidence="4">
    <location>
        <begin position="15"/>
        <end position="59"/>
    </location>
</feature>
<dbReference type="FunCoup" id="G0NY17">
    <property type="interactions" value="1899"/>
</dbReference>
<dbReference type="STRING" id="135651.G0NY17"/>
<name>G0NY17_CAEBE</name>
<reference evidence="8" key="1">
    <citation type="submission" date="2011-07" db="EMBL/GenBank/DDBJ databases">
        <authorList>
            <consortium name="Caenorhabditis brenneri Sequencing and Analysis Consortium"/>
            <person name="Wilson R.K."/>
        </authorList>
    </citation>
    <scope>NUCLEOTIDE SEQUENCE [LARGE SCALE GENOMIC DNA]</scope>
    <source>
        <strain evidence="8">PB2801</strain>
    </source>
</reference>
<dbReference type="Gene3D" id="2.40.20.10">
    <property type="entry name" value="Plasminogen Kringle 4"/>
    <property type="match status" value="1"/>
</dbReference>
<dbReference type="SUPFAM" id="SSF57440">
    <property type="entry name" value="Kringle-like"/>
    <property type="match status" value="2"/>
</dbReference>
<proteinExistence type="predicted"/>
<dbReference type="Pfam" id="PF25866">
    <property type="entry name" value="Kringle_2"/>
    <property type="match status" value="1"/>
</dbReference>
<evidence type="ECO:0000256" key="3">
    <source>
        <dbReference type="PROSITE-ProRule" id="PRU00121"/>
    </source>
</evidence>
<dbReference type="eggNOG" id="ENOG502TG8G">
    <property type="taxonomic scope" value="Eukaryota"/>
</dbReference>
<dbReference type="InterPro" id="IPR058845">
    <property type="entry name" value="Kringle_2"/>
</dbReference>
<evidence type="ECO:0000259" key="6">
    <source>
        <dbReference type="PROSITE" id="PS50070"/>
    </source>
</evidence>
<dbReference type="InterPro" id="IPR018056">
    <property type="entry name" value="Kringle_CS"/>
</dbReference>
<evidence type="ECO:0000256" key="2">
    <source>
        <dbReference type="ARBA" id="ARBA00023157"/>
    </source>
</evidence>
<keyword evidence="5" id="KW-0812">Transmembrane</keyword>
<dbReference type="Proteomes" id="UP000008068">
    <property type="component" value="Unassembled WGS sequence"/>
</dbReference>
<gene>
    <name evidence="7" type="ORF">CAEBREN_29948</name>
</gene>
<dbReference type="InterPro" id="IPR038178">
    <property type="entry name" value="Kringle_sf"/>
</dbReference>
<dbReference type="InterPro" id="IPR000001">
    <property type="entry name" value="Kringle"/>
</dbReference>
<organism evidence="8">
    <name type="scientific">Caenorhabditis brenneri</name>
    <name type="common">Nematode worm</name>
    <dbReference type="NCBI Taxonomy" id="135651"/>
    <lineage>
        <taxon>Eukaryota</taxon>
        <taxon>Metazoa</taxon>
        <taxon>Ecdysozoa</taxon>
        <taxon>Nematoda</taxon>
        <taxon>Chromadorea</taxon>
        <taxon>Rhabditida</taxon>
        <taxon>Rhabditina</taxon>
        <taxon>Rhabditomorpha</taxon>
        <taxon>Rhabditoidea</taxon>
        <taxon>Rhabditidae</taxon>
        <taxon>Peloderinae</taxon>
        <taxon>Caenorhabditis</taxon>
    </lineage>
</organism>
<keyword evidence="5" id="KW-0472">Membrane</keyword>
<protein>
    <recommendedName>
        <fullName evidence="6">Kringle domain-containing protein</fullName>
    </recommendedName>
</protein>
<feature type="transmembrane region" description="Helical" evidence="5">
    <location>
        <begin position="69"/>
        <end position="87"/>
    </location>
</feature>
<dbReference type="HOGENOM" id="CLU_031750_0_0_1"/>
<dbReference type="PROSITE" id="PS50070">
    <property type="entry name" value="KRINGLE_2"/>
    <property type="match status" value="1"/>
</dbReference>
<keyword evidence="4" id="KW-0175">Coiled coil</keyword>
<keyword evidence="5" id="KW-1133">Transmembrane helix</keyword>
<evidence type="ECO:0000256" key="5">
    <source>
        <dbReference type="SAM" id="Phobius"/>
    </source>
</evidence>
<dbReference type="EMBL" id="GL379975">
    <property type="protein sequence ID" value="EGT39684.1"/>
    <property type="molecule type" value="Genomic_DNA"/>
</dbReference>
<dbReference type="OrthoDB" id="5917794at2759"/>
<evidence type="ECO:0000313" key="7">
    <source>
        <dbReference type="EMBL" id="EGT39684.1"/>
    </source>
</evidence>
<evidence type="ECO:0000313" key="8">
    <source>
        <dbReference type="Proteomes" id="UP000008068"/>
    </source>
</evidence>
<dbReference type="InParanoid" id="G0NY17"/>
<dbReference type="SMART" id="SM00130">
    <property type="entry name" value="KR"/>
    <property type="match status" value="1"/>
</dbReference>
<dbReference type="InterPro" id="IPR013806">
    <property type="entry name" value="Kringle-like"/>
</dbReference>
<accession>G0NY17</accession>
<sequence>MKLCGEHQKSLHESLENVTRRVKLLEKIKEKLDEIDAQEMEANREFDEFRRKVNFAKRQRRKYGLIRHVGYKIYNYGVTILSFLGWYKPVKKNKETKKTELIPLVISYLDVIEYLDSGSVTSRKQFSQKFEKVSITDDCEKNQESDEIFGHRINYHTDESGNVFCFRKNAIDNVTRITSTSRSFEDPRFMCSKGPMTWYRGRRNIDFLGRPCLFWSTIPNSTFDNSYSSSSSFSMKRILPDEYENFCRNPDENPLGPWCHLEEGLKSPCLEPCRQSTETSSEFVCLNRNGFPYTEYDMSDILDLPQLIGLFDDVDLMYESRFVIPIKMNRLSTKRYKLVNKTSSTFIQFSCISSGAIANQFGPWIAVLDEKANDFLKTIGRKILRDICVPLDYSEPPTHTDESLHNALIEDELTVSGCSFWRRCFSSCQDDITTCWEKDWDSYFGTKTTTVNGKSCLPWTQVSSEILKMANSKSNASEQYNLYSAFLFEDPSQFFVKSRLFLNTESSCMLLNRRNSDEMKQMHSENSEFPVEKWNFEYKKMFQQGPGCFVKNNKTIEFDSCYSECEKQPKISLTKKLCLEKHRYSLCKPRKDDDWLKRGRKVN</sequence>
<dbReference type="AlphaFoldDB" id="G0NY17"/>
<keyword evidence="8" id="KW-1185">Reference proteome</keyword>
<keyword evidence="1 3" id="KW-0420">Kringle</keyword>
<evidence type="ECO:0000256" key="1">
    <source>
        <dbReference type="ARBA" id="ARBA00022572"/>
    </source>
</evidence>
<feature type="domain" description="Kringle" evidence="6">
    <location>
        <begin position="190"/>
        <end position="285"/>
    </location>
</feature>
<keyword evidence="2" id="KW-1015">Disulfide bond</keyword>